<dbReference type="InterPro" id="IPR008011">
    <property type="entry name" value="Complex1_LYR_dom"/>
</dbReference>
<sequence length="159" mass="17911">MSGIAHAAVRSLAGPSIKRSSFTAVSSSSWRRQSPFPISSTLFSTSSPSNNNNPPSTTAASQPITSTSSSLDNNNNTHRIRALSLYRQLLRGAERMPTPNRQNYVKRKTRSEFRRHVTLTDQEEIEFQLRLADTNLDTVLVQAEHLSRLFNDPEYQNYN</sequence>
<dbReference type="Proteomes" id="UP001224775">
    <property type="component" value="Unassembled WGS sequence"/>
</dbReference>
<comment type="caution">
    <text evidence="3">The sequence shown here is derived from an EMBL/GenBank/DDBJ whole genome shotgun (WGS) entry which is preliminary data.</text>
</comment>
<reference evidence="3" key="1">
    <citation type="submission" date="2023-06" db="EMBL/GenBank/DDBJ databases">
        <title>Survivors Of The Sea: Transcriptome response of Skeletonema marinoi to long-term dormancy.</title>
        <authorList>
            <person name="Pinder M.I.M."/>
            <person name="Kourtchenko O."/>
            <person name="Robertson E.K."/>
            <person name="Larsson T."/>
            <person name="Maumus F."/>
            <person name="Osuna-Cruz C.M."/>
            <person name="Vancaester E."/>
            <person name="Stenow R."/>
            <person name="Vandepoele K."/>
            <person name="Ploug H."/>
            <person name="Bruchert V."/>
            <person name="Godhe A."/>
            <person name="Topel M."/>
        </authorList>
    </citation>
    <scope>NUCLEOTIDE SEQUENCE</scope>
    <source>
        <strain evidence="3">R05AC</strain>
    </source>
</reference>
<dbReference type="EMBL" id="JATAAI010000005">
    <property type="protein sequence ID" value="KAK1745496.1"/>
    <property type="molecule type" value="Genomic_DNA"/>
</dbReference>
<gene>
    <name evidence="3" type="ORF">QTG54_003420</name>
</gene>
<accession>A0AAD9DF94</accession>
<evidence type="ECO:0000259" key="2">
    <source>
        <dbReference type="Pfam" id="PF05347"/>
    </source>
</evidence>
<organism evidence="3 4">
    <name type="scientific">Skeletonema marinoi</name>
    <dbReference type="NCBI Taxonomy" id="267567"/>
    <lineage>
        <taxon>Eukaryota</taxon>
        <taxon>Sar</taxon>
        <taxon>Stramenopiles</taxon>
        <taxon>Ochrophyta</taxon>
        <taxon>Bacillariophyta</taxon>
        <taxon>Coscinodiscophyceae</taxon>
        <taxon>Thalassiosirophycidae</taxon>
        <taxon>Thalassiosirales</taxon>
        <taxon>Skeletonemataceae</taxon>
        <taxon>Skeletonema</taxon>
        <taxon>Skeletonema marinoi-dohrnii complex</taxon>
    </lineage>
</organism>
<evidence type="ECO:0000313" key="3">
    <source>
        <dbReference type="EMBL" id="KAK1745496.1"/>
    </source>
</evidence>
<dbReference type="CDD" id="cd20251">
    <property type="entry name" value="Complex1_LYR_SF"/>
    <property type="match status" value="1"/>
</dbReference>
<dbReference type="AlphaFoldDB" id="A0AAD9DF94"/>
<feature type="region of interest" description="Disordered" evidence="1">
    <location>
        <begin position="41"/>
        <end position="76"/>
    </location>
</feature>
<name>A0AAD9DF94_9STRA</name>
<protein>
    <recommendedName>
        <fullName evidence="2">Complex 1 LYR protein domain-containing protein</fullName>
    </recommendedName>
</protein>
<keyword evidence="4" id="KW-1185">Reference proteome</keyword>
<proteinExistence type="predicted"/>
<evidence type="ECO:0000256" key="1">
    <source>
        <dbReference type="SAM" id="MobiDB-lite"/>
    </source>
</evidence>
<evidence type="ECO:0000313" key="4">
    <source>
        <dbReference type="Proteomes" id="UP001224775"/>
    </source>
</evidence>
<dbReference type="Pfam" id="PF05347">
    <property type="entry name" value="Complex1_LYR"/>
    <property type="match status" value="1"/>
</dbReference>
<feature type="domain" description="Complex 1 LYR protein" evidence="2">
    <location>
        <begin position="81"/>
        <end position="137"/>
    </location>
</feature>